<name>A0A261TWW7_9BORD</name>
<evidence type="ECO:0000313" key="1">
    <source>
        <dbReference type="EMBL" id="OZI54174.1"/>
    </source>
</evidence>
<dbReference type="OrthoDB" id="6497321at2"/>
<protein>
    <recommendedName>
        <fullName evidence="3">Arylsulfatase</fullName>
    </recommendedName>
</protein>
<comment type="caution">
    <text evidence="1">The sequence shown here is derived from an EMBL/GenBank/DDBJ whole genome shotgun (WGS) entry which is preliminary data.</text>
</comment>
<accession>A0A261TWW7</accession>
<dbReference type="RefSeq" id="WP_094798898.1">
    <property type="nucleotide sequence ID" value="NZ_NEVP01000003.1"/>
</dbReference>
<sequence>MSISFLHTMEGNVALFAHAAERAGWPPEVVRHEVRADLRQAIAEQQADPAAAHDRVHAALRKLASESDAVVVTCATLGAAVDTFAASGVAVIRADAALAEAASRAGKKIAVLCAVESTIPANRALFEQYASATGATVAVHLVPVAWSLYQEGRHEECMAACAQASKDARAQGFDVVAYAHPWMAAAAELDEENFRPLHSVQASLDAARASARAR</sequence>
<evidence type="ECO:0008006" key="3">
    <source>
        <dbReference type="Google" id="ProtNLM"/>
    </source>
</evidence>
<dbReference type="EMBL" id="NEVP01000003">
    <property type="protein sequence ID" value="OZI54174.1"/>
    <property type="molecule type" value="Genomic_DNA"/>
</dbReference>
<gene>
    <name evidence="1" type="ORF">CAL25_05180</name>
</gene>
<dbReference type="AlphaFoldDB" id="A0A261TWW7"/>
<organism evidence="1 2">
    <name type="scientific">Bordetella genomosp. 5</name>
    <dbReference type="NCBI Taxonomy" id="1395608"/>
    <lineage>
        <taxon>Bacteria</taxon>
        <taxon>Pseudomonadati</taxon>
        <taxon>Pseudomonadota</taxon>
        <taxon>Betaproteobacteria</taxon>
        <taxon>Burkholderiales</taxon>
        <taxon>Alcaligenaceae</taxon>
        <taxon>Bordetella</taxon>
    </lineage>
</organism>
<keyword evidence="2" id="KW-1185">Reference proteome</keyword>
<dbReference type="Proteomes" id="UP000216913">
    <property type="component" value="Unassembled WGS sequence"/>
</dbReference>
<reference evidence="1 2" key="1">
    <citation type="submission" date="2017-05" db="EMBL/GenBank/DDBJ databases">
        <title>Complete and WGS of Bordetella genogroups.</title>
        <authorList>
            <person name="Spilker T."/>
            <person name="LiPuma J."/>
        </authorList>
    </citation>
    <scope>NUCLEOTIDE SEQUENCE [LARGE SCALE GENOMIC DNA]</scope>
    <source>
        <strain evidence="1 2">AU10456</strain>
    </source>
</reference>
<evidence type="ECO:0000313" key="2">
    <source>
        <dbReference type="Proteomes" id="UP000216913"/>
    </source>
</evidence>
<proteinExistence type="predicted"/>